<dbReference type="InterPro" id="IPR004648">
    <property type="entry name" value="Oligpept_transpt"/>
</dbReference>
<protein>
    <recommendedName>
        <fullName evidence="12">Oligopeptide transporter</fullName>
    </recommendedName>
</protein>
<evidence type="ECO:0000256" key="3">
    <source>
        <dbReference type="ARBA" id="ARBA00022448"/>
    </source>
</evidence>
<evidence type="ECO:0008006" key="12">
    <source>
        <dbReference type="Google" id="ProtNLM"/>
    </source>
</evidence>
<keyword evidence="7 9" id="KW-1133">Transmembrane helix</keyword>
<keyword evidence="5" id="KW-0571">Peptide transport</keyword>
<sequence>SRAKFFLIALICSFCWYTVPSYLFPTVTSISWVCWAYPKSITAQQLGSGLNGLGFGAFTLDWSAVSSFLGNPLVSPFSTIVNVFAGYFALILIVVPVAYWGLDLYGARRYPIYSSDLFTSQGRQYNISAVVNAEFELDAAAYEEQGKLYLSAFFVLVYGAGFAAIASTLTHVALFHGREIYERYRETHNGKEDIHTRLMRKYEDIPSWWFYALTGVAFGITLTMCLTMKSQVQLPWWGLLFACVIGFVFALPASIISATTNQGIALELLAEYIMGYVYPGRPIATSCFKVYAQVVMGQAISFLSDFKLGHYMKIPPRSMFIVQTVGTILAGTVNMGVAWWLLTTVENICHPSLLPPGSIWTCPWDTIFYDESVIWGLLGPRRTFGRLGNYDAINWFFVAGALGPSVVWLVHKAFPRQSWVSSINLPVLFGTAYYMFPAAPLNFNVWIAIGTALNFFVFRHRKKWWRRYNYILAAALDAGVGFMAVLAYFSLGKWNVEIEWWGSGGDHCDLATCPTAKGI</sequence>
<evidence type="ECO:0000256" key="8">
    <source>
        <dbReference type="ARBA" id="ARBA00023136"/>
    </source>
</evidence>
<dbReference type="Proteomes" id="UP000015453">
    <property type="component" value="Unassembled WGS sequence"/>
</dbReference>
<feature type="transmembrane region" description="Helical" evidence="9">
    <location>
        <begin position="208"/>
        <end position="230"/>
    </location>
</feature>
<dbReference type="EMBL" id="AUSU01000098">
    <property type="protein sequence ID" value="EPS74361.1"/>
    <property type="molecule type" value="Genomic_DNA"/>
</dbReference>
<keyword evidence="6" id="KW-0653">Protein transport</keyword>
<dbReference type="OrthoDB" id="9986677at2759"/>
<feature type="transmembrane region" description="Helical" evidence="9">
    <location>
        <begin position="320"/>
        <end position="342"/>
    </location>
</feature>
<dbReference type="InterPro" id="IPR004813">
    <property type="entry name" value="OPT"/>
</dbReference>
<name>S8DA54_9LAMI</name>
<keyword evidence="11" id="KW-1185">Reference proteome</keyword>
<organism evidence="10 11">
    <name type="scientific">Genlisea aurea</name>
    <dbReference type="NCBI Taxonomy" id="192259"/>
    <lineage>
        <taxon>Eukaryota</taxon>
        <taxon>Viridiplantae</taxon>
        <taxon>Streptophyta</taxon>
        <taxon>Embryophyta</taxon>
        <taxon>Tracheophyta</taxon>
        <taxon>Spermatophyta</taxon>
        <taxon>Magnoliopsida</taxon>
        <taxon>eudicotyledons</taxon>
        <taxon>Gunneridae</taxon>
        <taxon>Pentapetalae</taxon>
        <taxon>asterids</taxon>
        <taxon>lamiids</taxon>
        <taxon>Lamiales</taxon>
        <taxon>Lentibulariaceae</taxon>
        <taxon>Genlisea</taxon>
    </lineage>
</organism>
<dbReference type="GO" id="GO:0015031">
    <property type="term" value="P:protein transport"/>
    <property type="evidence" value="ECO:0007669"/>
    <property type="project" value="UniProtKB-KW"/>
</dbReference>
<evidence type="ECO:0000256" key="1">
    <source>
        <dbReference type="ARBA" id="ARBA00004141"/>
    </source>
</evidence>
<comment type="caution">
    <text evidence="10">The sequence shown here is derived from an EMBL/GenBank/DDBJ whole genome shotgun (WGS) entry which is preliminary data.</text>
</comment>
<feature type="transmembrane region" description="Helical" evidence="9">
    <location>
        <begin position="148"/>
        <end position="175"/>
    </location>
</feature>
<feature type="non-terminal residue" evidence="10">
    <location>
        <position position="519"/>
    </location>
</feature>
<feature type="transmembrane region" description="Helical" evidence="9">
    <location>
        <begin position="441"/>
        <end position="458"/>
    </location>
</feature>
<evidence type="ECO:0000256" key="4">
    <source>
        <dbReference type="ARBA" id="ARBA00022692"/>
    </source>
</evidence>
<keyword evidence="8 9" id="KW-0472">Membrane</keyword>
<evidence type="ECO:0000313" key="11">
    <source>
        <dbReference type="Proteomes" id="UP000015453"/>
    </source>
</evidence>
<dbReference type="Pfam" id="PF03169">
    <property type="entry name" value="OPT"/>
    <property type="match status" value="1"/>
</dbReference>
<keyword evidence="3" id="KW-0813">Transport</keyword>
<feature type="non-terminal residue" evidence="10">
    <location>
        <position position="1"/>
    </location>
</feature>
<comment type="subcellular location">
    <subcellularLocation>
        <location evidence="1">Membrane</location>
        <topology evidence="1">Multi-pass membrane protein</topology>
    </subcellularLocation>
</comment>
<dbReference type="AlphaFoldDB" id="S8DA54"/>
<reference evidence="10 11" key="1">
    <citation type="journal article" date="2013" name="BMC Genomics">
        <title>The miniature genome of a carnivorous plant Genlisea aurea contains a low number of genes and short non-coding sequences.</title>
        <authorList>
            <person name="Leushkin E.V."/>
            <person name="Sutormin R.A."/>
            <person name="Nabieva E.R."/>
            <person name="Penin A.A."/>
            <person name="Kondrashov A.S."/>
            <person name="Logacheva M.D."/>
        </authorList>
    </citation>
    <scope>NUCLEOTIDE SEQUENCE [LARGE SCALE GENOMIC DNA]</scope>
</reference>
<comment type="similarity">
    <text evidence="2">Belongs to the oligopeptide OPT transporter (TC 2.A.67.1) family.</text>
</comment>
<accession>S8DA54</accession>
<dbReference type="PANTHER" id="PTHR22601">
    <property type="entry name" value="ISP4 LIKE PROTEIN"/>
    <property type="match status" value="1"/>
</dbReference>
<proteinExistence type="inferred from homology"/>
<dbReference type="NCBIfam" id="TIGR00728">
    <property type="entry name" value="OPT_sfam"/>
    <property type="match status" value="1"/>
</dbReference>
<evidence type="ECO:0000256" key="5">
    <source>
        <dbReference type="ARBA" id="ARBA00022856"/>
    </source>
</evidence>
<feature type="transmembrane region" description="Helical" evidence="9">
    <location>
        <begin position="470"/>
        <end position="491"/>
    </location>
</feature>
<gene>
    <name evidence="10" type="ORF">M569_00394</name>
</gene>
<feature type="transmembrane region" description="Helical" evidence="9">
    <location>
        <begin position="392"/>
        <end position="411"/>
    </location>
</feature>
<evidence type="ECO:0000256" key="7">
    <source>
        <dbReference type="ARBA" id="ARBA00022989"/>
    </source>
</evidence>
<evidence type="ECO:0000256" key="2">
    <source>
        <dbReference type="ARBA" id="ARBA00005484"/>
    </source>
</evidence>
<evidence type="ECO:0000256" key="9">
    <source>
        <dbReference type="SAM" id="Phobius"/>
    </source>
</evidence>
<dbReference type="GO" id="GO:0016020">
    <property type="term" value="C:membrane"/>
    <property type="evidence" value="ECO:0007669"/>
    <property type="project" value="UniProtKB-SubCell"/>
</dbReference>
<feature type="transmembrane region" description="Helical" evidence="9">
    <location>
        <begin position="81"/>
        <end position="102"/>
    </location>
</feature>
<evidence type="ECO:0000313" key="10">
    <source>
        <dbReference type="EMBL" id="EPS74361.1"/>
    </source>
</evidence>
<feature type="transmembrane region" description="Helical" evidence="9">
    <location>
        <begin position="236"/>
        <end position="256"/>
    </location>
</feature>
<keyword evidence="4 9" id="KW-0812">Transmembrane</keyword>
<evidence type="ECO:0000256" key="6">
    <source>
        <dbReference type="ARBA" id="ARBA00022927"/>
    </source>
</evidence>
<dbReference type="GO" id="GO:0035673">
    <property type="term" value="F:oligopeptide transmembrane transporter activity"/>
    <property type="evidence" value="ECO:0007669"/>
    <property type="project" value="InterPro"/>
</dbReference>